<name>A0AAV7TZX2_PLEWA</name>
<protein>
    <submittedName>
        <fullName evidence="1">Uncharacterized protein</fullName>
    </submittedName>
</protein>
<accession>A0AAV7TZX2</accession>
<reference evidence="1" key="1">
    <citation type="journal article" date="2022" name="bioRxiv">
        <title>Sequencing and chromosome-scale assembly of the giantPleurodeles waltlgenome.</title>
        <authorList>
            <person name="Brown T."/>
            <person name="Elewa A."/>
            <person name="Iarovenko S."/>
            <person name="Subramanian E."/>
            <person name="Araus A.J."/>
            <person name="Petzold A."/>
            <person name="Susuki M."/>
            <person name="Suzuki K.-i.T."/>
            <person name="Hayashi T."/>
            <person name="Toyoda A."/>
            <person name="Oliveira C."/>
            <person name="Osipova E."/>
            <person name="Leigh N.D."/>
            <person name="Simon A."/>
            <person name="Yun M.H."/>
        </authorList>
    </citation>
    <scope>NUCLEOTIDE SEQUENCE</scope>
    <source>
        <strain evidence="1">20211129_DDA</strain>
        <tissue evidence="1">Liver</tissue>
    </source>
</reference>
<sequence>MRPPPPSGLLSATQPPWITESVLCTQPHHCTRTAAGFMACAVEALQQAHCKGLLSRVTRVQQSSGVCTRIRHDRTLCTRIQQGSDLAHKDKAVIGACARGYLSNRILRKRIQQ</sequence>
<keyword evidence="2" id="KW-1185">Reference proteome</keyword>
<dbReference type="AlphaFoldDB" id="A0AAV7TZX2"/>
<dbReference type="Proteomes" id="UP001066276">
    <property type="component" value="Chromosome 3_2"/>
</dbReference>
<gene>
    <name evidence="1" type="ORF">NDU88_007497</name>
</gene>
<organism evidence="1 2">
    <name type="scientific">Pleurodeles waltl</name>
    <name type="common">Iberian ribbed newt</name>
    <dbReference type="NCBI Taxonomy" id="8319"/>
    <lineage>
        <taxon>Eukaryota</taxon>
        <taxon>Metazoa</taxon>
        <taxon>Chordata</taxon>
        <taxon>Craniata</taxon>
        <taxon>Vertebrata</taxon>
        <taxon>Euteleostomi</taxon>
        <taxon>Amphibia</taxon>
        <taxon>Batrachia</taxon>
        <taxon>Caudata</taxon>
        <taxon>Salamandroidea</taxon>
        <taxon>Salamandridae</taxon>
        <taxon>Pleurodelinae</taxon>
        <taxon>Pleurodeles</taxon>
    </lineage>
</organism>
<dbReference type="EMBL" id="JANPWB010000006">
    <property type="protein sequence ID" value="KAJ1182305.1"/>
    <property type="molecule type" value="Genomic_DNA"/>
</dbReference>
<evidence type="ECO:0000313" key="2">
    <source>
        <dbReference type="Proteomes" id="UP001066276"/>
    </source>
</evidence>
<comment type="caution">
    <text evidence="1">The sequence shown here is derived from an EMBL/GenBank/DDBJ whole genome shotgun (WGS) entry which is preliminary data.</text>
</comment>
<proteinExistence type="predicted"/>
<evidence type="ECO:0000313" key="1">
    <source>
        <dbReference type="EMBL" id="KAJ1182305.1"/>
    </source>
</evidence>